<dbReference type="RefSeq" id="WP_138986403.1">
    <property type="nucleotide sequence ID" value="NZ_CP043869.1"/>
</dbReference>
<proteinExistence type="predicted"/>
<dbReference type="KEGG" id="ncu:F0U83_02685"/>
<dbReference type="EMBL" id="CP043869">
    <property type="protein sequence ID" value="QEQ95699.1"/>
    <property type="molecule type" value="Genomic_DNA"/>
</dbReference>
<comment type="subcellular location">
    <subcellularLocation>
        <location evidence="1">Cell membrane</location>
        <topology evidence="1">Multi-pass membrane protein</topology>
    </subcellularLocation>
</comment>
<evidence type="ECO:0000256" key="1">
    <source>
        <dbReference type="ARBA" id="ARBA00004651"/>
    </source>
</evidence>
<evidence type="ECO:0000256" key="7">
    <source>
        <dbReference type="SAM" id="Phobius"/>
    </source>
</evidence>
<evidence type="ECO:0008006" key="10">
    <source>
        <dbReference type="Google" id="ProtNLM"/>
    </source>
</evidence>
<feature type="transmembrane region" description="Helical" evidence="7">
    <location>
        <begin position="187"/>
        <end position="206"/>
    </location>
</feature>
<keyword evidence="9" id="KW-1185">Reference proteome</keyword>
<dbReference type="InterPro" id="IPR002751">
    <property type="entry name" value="CbiM/NikMN"/>
</dbReference>
<feature type="transmembrane region" description="Helical" evidence="7">
    <location>
        <begin position="71"/>
        <end position="96"/>
    </location>
</feature>
<dbReference type="GO" id="GO:0005886">
    <property type="term" value="C:plasma membrane"/>
    <property type="evidence" value="ECO:0007669"/>
    <property type="project" value="UniProtKB-SubCell"/>
</dbReference>
<protein>
    <recommendedName>
        <fullName evidence="10">Energy-coupling factor ABC transporter permease</fullName>
    </recommendedName>
</protein>
<keyword evidence="4 7" id="KW-0812">Transmembrane</keyword>
<dbReference type="GO" id="GO:0000041">
    <property type="term" value="P:transition metal ion transport"/>
    <property type="evidence" value="ECO:0007669"/>
    <property type="project" value="InterPro"/>
</dbReference>
<evidence type="ECO:0000256" key="3">
    <source>
        <dbReference type="ARBA" id="ARBA00022475"/>
    </source>
</evidence>
<evidence type="ECO:0000313" key="8">
    <source>
        <dbReference type="EMBL" id="QEQ95699.1"/>
    </source>
</evidence>
<dbReference type="Gene3D" id="1.10.1760.20">
    <property type="match status" value="1"/>
</dbReference>
<keyword evidence="3" id="KW-1003">Cell membrane</keyword>
<accession>A0A5P1R7R4</accession>
<keyword evidence="6 7" id="KW-0472">Membrane</keyword>
<feature type="transmembrane region" description="Helical" evidence="7">
    <location>
        <begin position="41"/>
        <end position="59"/>
    </location>
</feature>
<evidence type="ECO:0000313" key="9">
    <source>
        <dbReference type="Proteomes" id="UP000324760"/>
    </source>
</evidence>
<sequence>MSISEGLLTGLWLWWLHAIYGLALGYAFYRAPWRTVVSNKGLQHLFFGATVLLALMWSMRAGISPGLSIHFLGMTTLTLILGWDLAVLSGSLVLLAMTLIGKESWDGLSANGLCLVIIPALLSHVIHQWVERLFGKNFFIYLFLCAFLGSAIIIAISGLSMSLLLWFDGVYPWNKIEHEYVRYLPLIMFPEALMNGILMTGIMVFYPDWIRTFDAKAYIDEQ</sequence>
<keyword evidence="5 7" id="KW-1133">Transmembrane helix</keyword>
<evidence type="ECO:0000256" key="6">
    <source>
        <dbReference type="ARBA" id="ARBA00023136"/>
    </source>
</evidence>
<name>A0A5P1R7R4_9GAMM</name>
<dbReference type="OrthoDB" id="5297929at2"/>
<reference evidence="8 9" key="1">
    <citation type="journal article" date="2019" name="Biochem. Eng. J.">
        <title>Metabolic engineering of the marine bacteria Neptunomonas concharum for the production of acetoin and meso-2,3-butanediol from acetate.</title>
        <authorList>
            <person name="Li W."/>
            <person name="Pu N."/>
            <person name="Liu C.-X."/>
            <person name="Yuan Q.-P."/>
            <person name="Li Z.-J."/>
        </authorList>
    </citation>
    <scope>NUCLEOTIDE SEQUENCE [LARGE SCALE GENOMIC DNA]</scope>
    <source>
        <strain evidence="8 9">JCM17730</strain>
    </source>
</reference>
<dbReference type="Pfam" id="PF01891">
    <property type="entry name" value="CbiM"/>
    <property type="match status" value="1"/>
</dbReference>
<evidence type="ECO:0000256" key="2">
    <source>
        <dbReference type="ARBA" id="ARBA00022448"/>
    </source>
</evidence>
<evidence type="ECO:0000256" key="4">
    <source>
        <dbReference type="ARBA" id="ARBA00022692"/>
    </source>
</evidence>
<dbReference type="Proteomes" id="UP000324760">
    <property type="component" value="Chromosome"/>
</dbReference>
<gene>
    <name evidence="8" type="ORF">F0U83_02685</name>
</gene>
<evidence type="ECO:0000256" key="5">
    <source>
        <dbReference type="ARBA" id="ARBA00022989"/>
    </source>
</evidence>
<feature type="transmembrane region" description="Helical" evidence="7">
    <location>
        <begin position="12"/>
        <end position="29"/>
    </location>
</feature>
<feature type="transmembrane region" description="Helical" evidence="7">
    <location>
        <begin position="138"/>
        <end position="167"/>
    </location>
</feature>
<feature type="transmembrane region" description="Helical" evidence="7">
    <location>
        <begin position="108"/>
        <end position="126"/>
    </location>
</feature>
<keyword evidence="2" id="KW-0813">Transport</keyword>
<dbReference type="AlphaFoldDB" id="A0A5P1R7R4"/>
<organism evidence="8 9">
    <name type="scientific">Neptunomonas concharum</name>
    <dbReference type="NCBI Taxonomy" id="1031538"/>
    <lineage>
        <taxon>Bacteria</taxon>
        <taxon>Pseudomonadati</taxon>
        <taxon>Pseudomonadota</taxon>
        <taxon>Gammaproteobacteria</taxon>
        <taxon>Oceanospirillales</taxon>
        <taxon>Oceanospirillaceae</taxon>
        <taxon>Neptunomonas</taxon>
    </lineage>
</organism>